<dbReference type="Pfam" id="PF13274">
    <property type="entry name" value="SocA_Panacea"/>
    <property type="match status" value="1"/>
</dbReference>
<keyword evidence="3" id="KW-1185">Reference proteome</keyword>
<dbReference type="KEGG" id="mear:Mpt1_c09120"/>
<evidence type="ECO:0000313" key="3">
    <source>
        <dbReference type="Proteomes" id="UP000030787"/>
    </source>
</evidence>
<feature type="domain" description="Antitoxin SocA-like Panacea" evidence="1">
    <location>
        <begin position="54"/>
        <end position="162"/>
    </location>
</feature>
<dbReference type="OrthoDB" id="77772at2157"/>
<sequence length="195" mass="22348">MLSSHSLKSDAYDEYCDREGGSKTNSDCGQKFEHMLHYIIKRCGEKENVGQKVLCKLCYFSDFDHYERTFKSITGKSYCKAPHGPIPFSYEESFDSLEKEGMITAEKKQFDGYKQYRYRSLTDPDMSDFLPEEIMSIESAIERYGDMTGGEIEEISHMDVPWMIARDGEPIDYGAAMYRDPCTSVDAGQDDEDGE</sequence>
<organism evidence="2 3">
    <name type="scientific">Candidatus Methanoplasma termitum</name>
    <dbReference type="NCBI Taxonomy" id="1577791"/>
    <lineage>
        <taxon>Archaea</taxon>
        <taxon>Methanobacteriati</taxon>
        <taxon>Thermoplasmatota</taxon>
        <taxon>Thermoplasmata</taxon>
        <taxon>Methanomassiliicoccales</taxon>
        <taxon>Methanomassiliicoccaceae</taxon>
        <taxon>Candidatus Methanoplasma</taxon>
    </lineage>
</organism>
<evidence type="ECO:0000259" key="1">
    <source>
        <dbReference type="Pfam" id="PF13274"/>
    </source>
</evidence>
<gene>
    <name evidence="2" type="ORF">Mpt1_c09120</name>
</gene>
<name>A0A0A7LEN0_9ARCH</name>
<accession>A0A0A7LEN0</accession>
<dbReference type="EMBL" id="CP010070">
    <property type="protein sequence ID" value="AIZ56787.1"/>
    <property type="molecule type" value="Genomic_DNA"/>
</dbReference>
<dbReference type="GeneID" id="24818575"/>
<reference evidence="2 3" key="1">
    <citation type="journal article" date="2014" name="Appl. Environ. Microbiol.">
        <title>Comparative Genome Analysis of 'Candidatus Methanoplasma termitum' Indicates a New Mode of Energy Metabolism in the Seventh Order of Methanogens.</title>
        <authorList>
            <person name="Lang K."/>
            <person name="Schuldes J."/>
            <person name="Klingl A."/>
            <person name="Poehlein A."/>
            <person name="Daniel R."/>
            <person name="Brune A."/>
        </authorList>
    </citation>
    <scope>NUCLEOTIDE SEQUENCE [LARGE SCALE GENOMIC DNA]</scope>
    <source>
        <strain evidence="3">Mpt1</strain>
    </source>
</reference>
<proteinExistence type="predicted"/>
<dbReference type="STRING" id="1577791.Mpt1_c09120"/>
<protein>
    <recommendedName>
        <fullName evidence="1">Antitoxin SocA-like Panacea domain-containing protein</fullName>
    </recommendedName>
</protein>
<dbReference type="RefSeq" id="WP_048112590.1">
    <property type="nucleotide sequence ID" value="NZ_CP010070.1"/>
</dbReference>
<dbReference type="InterPro" id="IPR025272">
    <property type="entry name" value="SocA_Panacea"/>
</dbReference>
<dbReference type="AlphaFoldDB" id="A0A0A7LEN0"/>
<dbReference type="Proteomes" id="UP000030787">
    <property type="component" value="Chromosome"/>
</dbReference>
<evidence type="ECO:0000313" key="2">
    <source>
        <dbReference type="EMBL" id="AIZ56787.1"/>
    </source>
</evidence>
<dbReference type="HOGENOM" id="CLU_120313_0_0_2"/>